<evidence type="ECO:0000313" key="2">
    <source>
        <dbReference type="Proteomes" id="UP000680116"/>
    </source>
</evidence>
<organism evidence="1 2">
    <name type="scientific">Novilysobacter luteus</name>
    <dbReference type="NCBI Taxonomy" id="2822368"/>
    <lineage>
        <taxon>Bacteria</taxon>
        <taxon>Pseudomonadati</taxon>
        <taxon>Pseudomonadota</taxon>
        <taxon>Gammaproteobacteria</taxon>
        <taxon>Lysobacterales</taxon>
        <taxon>Lysobacteraceae</taxon>
        <taxon>Novilysobacter</taxon>
    </lineage>
</organism>
<dbReference type="EMBL" id="OU015430">
    <property type="protein sequence ID" value="CAG4971534.1"/>
    <property type="molecule type" value="Genomic_DNA"/>
</dbReference>
<name>A0ABM8UEE3_9GAMM</name>
<dbReference type="InterPro" id="IPR008309">
    <property type="entry name" value="YdbL"/>
</dbReference>
<proteinExistence type="predicted"/>
<protein>
    <recommendedName>
        <fullName evidence="3">DUF1318 domain-containing protein</fullName>
    </recommendedName>
</protein>
<evidence type="ECO:0000313" key="1">
    <source>
        <dbReference type="EMBL" id="CAG4971534.1"/>
    </source>
</evidence>
<gene>
    <name evidence="1" type="ORF">LYB30171_00996</name>
</gene>
<dbReference type="Proteomes" id="UP000680116">
    <property type="component" value="Chromosome"/>
</dbReference>
<accession>A0ABM8UEE3</accession>
<keyword evidence="2" id="KW-1185">Reference proteome</keyword>
<dbReference type="PROSITE" id="PS51257">
    <property type="entry name" value="PROKAR_LIPOPROTEIN"/>
    <property type="match status" value="1"/>
</dbReference>
<dbReference type="RefSeq" id="WP_215219935.1">
    <property type="nucleotide sequence ID" value="NZ_OU015430.1"/>
</dbReference>
<evidence type="ECO:0008006" key="3">
    <source>
        <dbReference type="Google" id="ProtNLM"/>
    </source>
</evidence>
<sequence length="205" mass="22399">MRRWMGIPVAAVMVTACVTINVYFPAAEAKEAARQFVEKVIGEEPQPSTPVEDDNGGPSAFLEPVSLRQLASRVDVYALMGIGSAHAQSPDISIRTPAIQAIQSRMAARFDSTLRAGFDAGALGFAGDGTIVVRDASKLPLKDRVKIQQAVADDNRDRKAVYREVAVANGHPEWEGQIREVFARQWVASARSGWWYQSGGSWKQK</sequence>
<reference evidence="1 2" key="1">
    <citation type="submission" date="2021-04" db="EMBL/GenBank/DDBJ databases">
        <authorList>
            <person name="Rodrigo-Torres L."/>
            <person name="Arahal R. D."/>
            <person name="Lucena T."/>
        </authorList>
    </citation>
    <scope>NUCLEOTIDE SEQUENCE [LARGE SCALE GENOMIC DNA]</scope>
    <source>
        <strain evidence="1 2">CECT 30171</strain>
    </source>
</reference>
<dbReference type="Pfam" id="PF07027">
    <property type="entry name" value="DUF1318"/>
    <property type="match status" value="1"/>
</dbReference>